<dbReference type="InterPro" id="IPR042095">
    <property type="entry name" value="SUMF_sf"/>
</dbReference>
<evidence type="ECO:0000259" key="2">
    <source>
        <dbReference type="Pfam" id="PF03781"/>
    </source>
</evidence>
<organism evidence="3 4">
    <name type="scientific">Ascidiaceihabitans donghaensis</name>
    <dbReference type="NCBI Taxonomy" id="1510460"/>
    <lineage>
        <taxon>Bacteria</taxon>
        <taxon>Pseudomonadati</taxon>
        <taxon>Pseudomonadota</taxon>
        <taxon>Alphaproteobacteria</taxon>
        <taxon>Rhodobacterales</taxon>
        <taxon>Paracoccaceae</taxon>
        <taxon>Ascidiaceihabitans</taxon>
    </lineage>
</organism>
<dbReference type="InterPro" id="IPR051043">
    <property type="entry name" value="Sulfatase_Mod_Factor_Kinase"/>
</dbReference>
<keyword evidence="4" id="KW-1185">Reference proteome</keyword>
<dbReference type="Pfam" id="PF03781">
    <property type="entry name" value="FGE-sulfatase"/>
    <property type="match status" value="1"/>
</dbReference>
<dbReference type="AlphaFoldDB" id="A0A2R8BA45"/>
<feature type="chain" id="PRO_5015354648" description="Sulfatase-modifying factor enzyme-like domain-containing protein" evidence="1">
    <location>
        <begin position="19"/>
        <end position="520"/>
    </location>
</feature>
<accession>A0A2R8BA45</accession>
<feature type="signal peptide" evidence="1">
    <location>
        <begin position="1"/>
        <end position="18"/>
    </location>
</feature>
<dbReference type="Proteomes" id="UP000244880">
    <property type="component" value="Unassembled WGS sequence"/>
</dbReference>
<dbReference type="Gene3D" id="3.90.1580.10">
    <property type="entry name" value="paralog of FGE (formylglycine-generating enzyme)"/>
    <property type="match status" value="1"/>
</dbReference>
<keyword evidence="1" id="KW-0732">Signal</keyword>
<dbReference type="PANTHER" id="PTHR23150:SF19">
    <property type="entry name" value="FORMYLGLYCINE-GENERATING ENZYME"/>
    <property type="match status" value="1"/>
</dbReference>
<reference evidence="3 4" key="1">
    <citation type="submission" date="2018-03" db="EMBL/GenBank/DDBJ databases">
        <authorList>
            <person name="Keele B.F."/>
        </authorList>
    </citation>
    <scope>NUCLEOTIDE SEQUENCE [LARGE SCALE GENOMIC DNA]</scope>
    <source>
        <strain evidence="3 4">CECT 8599</strain>
    </source>
</reference>
<dbReference type="InterPro" id="IPR016187">
    <property type="entry name" value="CTDL_fold"/>
</dbReference>
<feature type="domain" description="Sulfatase-modifying factor enzyme-like" evidence="2">
    <location>
        <begin position="139"/>
        <end position="277"/>
    </location>
</feature>
<protein>
    <recommendedName>
        <fullName evidence="2">Sulfatase-modifying factor enzyme-like domain-containing protein</fullName>
    </recommendedName>
</protein>
<sequence length="520" mass="57474">MRHSLFALFLLCTAPVFAQDKPWPDILVDPSAKLHPAADLILPMACGGGMAFQRVNVPVNVESPLADRPFRMGQSDATTAFSDYLKPTYLRGAFDDVQAGVSYYYIARYEMNEAQYRAIKGECDGPFKPIESRAKGGLTWYEAVDLSRSYTEWLMQNARDTLPSQGDRTGFLRLPTEPEWEYAARGGAKADGSTFAARRFFSEGSLGDYAAYLAPGSGSKGLTVMGGRRKPNPIGLLDVYGNAEELMLEPFRLNAIGRTHGQPGGLVTRGGSVDLEDAQIYTAKRSEYPLFSSLSGQALAGEFFGLRMVLTAVVVSEDRYEKIRENWAAEADRPADAQADPLAALSALLDEEVDPRRREALSGLQLEFRVAREAAAESLFQAAKSTLLSGAAFVETINEGDREIDRLTRDSLALRDTIQLMSGTQRAEMMQTLVLNVDRLTGLRESLDTYLLSYRATLETLVSDVDQEVRERAYTSLAQDLAQAEQTQLLTMLNRFWSDLLVYVQRPDMGKGDLLQVAID</sequence>
<name>A0A2R8BA45_9RHOB</name>
<evidence type="ECO:0000313" key="4">
    <source>
        <dbReference type="Proteomes" id="UP000244880"/>
    </source>
</evidence>
<evidence type="ECO:0000313" key="3">
    <source>
        <dbReference type="EMBL" id="SPH19906.1"/>
    </source>
</evidence>
<dbReference type="EMBL" id="OMOR01000001">
    <property type="protein sequence ID" value="SPH19906.1"/>
    <property type="molecule type" value="Genomic_DNA"/>
</dbReference>
<dbReference type="SUPFAM" id="SSF56436">
    <property type="entry name" value="C-type lectin-like"/>
    <property type="match status" value="1"/>
</dbReference>
<dbReference type="InterPro" id="IPR005532">
    <property type="entry name" value="SUMF_dom"/>
</dbReference>
<gene>
    <name evidence="3" type="ORF">ASD8599_00646</name>
</gene>
<evidence type="ECO:0000256" key="1">
    <source>
        <dbReference type="SAM" id="SignalP"/>
    </source>
</evidence>
<dbReference type="GO" id="GO:0120147">
    <property type="term" value="F:formylglycine-generating oxidase activity"/>
    <property type="evidence" value="ECO:0007669"/>
    <property type="project" value="TreeGrafter"/>
</dbReference>
<dbReference type="PANTHER" id="PTHR23150">
    <property type="entry name" value="SULFATASE MODIFYING FACTOR 1, 2"/>
    <property type="match status" value="1"/>
</dbReference>
<dbReference type="RefSeq" id="WP_108829974.1">
    <property type="nucleotide sequence ID" value="NZ_OMOR01000001.1"/>
</dbReference>
<proteinExistence type="predicted"/>
<dbReference type="OrthoDB" id="9768004at2"/>